<name>A0ABV7LCE9_9HYPH</name>
<protein>
    <submittedName>
        <fullName evidence="2">Uncharacterized protein</fullName>
    </submittedName>
</protein>
<dbReference type="Proteomes" id="UP001595536">
    <property type="component" value="Unassembled WGS sequence"/>
</dbReference>
<evidence type="ECO:0000313" key="2">
    <source>
        <dbReference type="EMBL" id="MFC3265081.1"/>
    </source>
</evidence>
<gene>
    <name evidence="2" type="ORF">ACFOEX_01730</name>
</gene>
<dbReference type="EMBL" id="JBHRUV010000010">
    <property type="protein sequence ID" value="MFC3265081.1"/>
    <property type="molecule type" value="Genomic_DNA"/>
</dbReference>
<comment type="caution">
    <text evidence="2">The sequence shown here is derived from an EMBL/GenBank/DDBJ whole genome shotgun (WGS) entry which is preliminary data.</text>
</comment>
<feature type="region of interest" description="Disordered" evidence="1">
    <location>
        <begin position="29"/>
        <end position="54"/>
    </location>
</feature>
<proteinExistence type="predicted"/>
<organism evidence="2 3">
    <name type="scientific">Camelimonas abortus</name>
    <dbReference type="NCBI Taxonomy" id="1017184"/>
    <lineage>
        <taxon>Bacteria</taxon>
        <taxon>Pseudomonadati</taxon>
        <taxon>Pseudomonadota</taxon>
        <taxon>Alphaproteobacteria</taxon>
        <taxon>Hyphomicrobiales</taxon>
        <taxon>Chelatococcaceae</taxon>
        <taxon>Camelimonas</taxon>
    </lineage>
</organism>
<dbReference type="RefSeq" id="WP_376830293.1">
    <property type="nucleotide sequence ID" value="NZ_JBHLWR010000006.1"/>
</dbReference>
<keyword evidence="3" id="KW-1185">Reference proteome</keyword>
<sequence length="78" mass="7683">MKAGRVRGSILAALALTAAGGVGVAVDGRSLNPPPGLAAPALSGEGVSGAPSRHGPRVTPVVFRYSEGAGQPPLDIVW</sequence>
<reference evidence="3" key="1">
    <citation type="journal article" date="2019" name="Int. J. Syst. Evol. Microbiol.">
        <title>The Global Catalogue of Microorganisms (GCM) 10K type strain sequencing project: providing services to taxonomists for standard genome sequencing and annotation.</title>
        <authorList>
            <consortium name="The Broad Institute Genomics Platform"/>
            <consortium name="The Broad Institute Genome Sequencing Center for Infectious Disease"/>
            <person name="Wu L."/>
            <person name="Ma J."/>
        </authorList>
    </citation>
    <scope>NUCLEOTIDE SEQUENCE [LARGE SCALE GENOMIC DNA]</scope>
    <source>
        <strain evidence="3">CCM 7941</strain>
    </source>
</reference>
<accession>A0ABV7LCE9</accession>
<evidence type="ECO:0000256" key="1">
    <source>
        <dbReference type="SAM" id="MobiDB-lite"/>
    </source>
</evidence>
<evidence type="ECO:0000313" key="3">
    <source>
        <dbReference type="Proteomes" id="UP001595536"/>
    </source>
</evidence>